<feature type="domain" description="PDZ" evidence="6">
    <location>
        <begin position="143"/>
        <end position="231"/>
    </location>
</feature>
<dbReference type="SUPFAM" id="SSF50156">
    <property type="entry name" value="PDZ domain-like"/>
    <property type="match status" value="7"/>
</dbReference>
<keyword evidence="4" id="KW-0677">Repeat</keyword>
<dbReference type="PROSITE" id="PS50106">
    <property type="entry name" value="PDZ"/>
    <property type="match status" value="7"/>
</dbReference>
<dbReference type="InterPro" id="IPR001478">
    <property type="entry name" value="PDZ"/>
</dbReference>
<dbReference type="InterPro" id="IPR036409">
    <property type="entry name" value="Aldolase_II/adducin_N_sf"/>
</dbReference>
<dbReference type="InterPro" id="IPR001303">
    <property type="entry name" value="Aldolase_II/adducin_N"/>
</dbReference>
<feature type="region of interest" description="Disordered" evidence="5">
    <location>
        <begin position="1467"/>
        <end position="1498"/>
    </location>
</feature>
<dbReference type="InterPro" id="IPR036034">
    <property type="entry name" value="PDZ_sf"/>
</dbReference>
<dbReference type="OrthoDB" id="75502at2759"/>
<comment type="similarity">
    <text evidence="2">Belongs to the aldolase class II family. Adducin subfamily.</text>
</comment>
<feature type="domain" description="PDZ" evidence="6">
    <location>
        <begin position="45"/>
        <end position="128"/>
    </location>
</feature>
<feature type="domain" description="PDZ" evidence="6">
    <location>
        <begin position="630"/>
        <end position="712"/>
    </location>
</feature>
<organism evidence="7 8">
    <name type="scientific">Rotaria sordida</name>
    <dbReference type="NCBI Taxonomy" id="392033"/>
    <lineage>
        <taxon>Eukaryota</taxon>
        <taxon>Metazoa</taxon>
        <taxon>Spiralia</taxon>
        <taxon>Gnathifera</taxon>
        <taxon>Rotifera</taxon>
        <taxon>Eurotatoria</taxon>
        <taxon>Bdelloidea</taxon>
        <taxon>Philodinida</taxon>
        <taxon>Philodinidae</taxon>
        <taxon>Rotaria</taxon>
    </lineage>
</organism>
<proteinExistence type="inferred from homology"/>
<evidence type="ECO:0000256" key="1">
    <source>
        <dbReference type="ARBA" id="ARBA00004496"/>
    </source>
</evidence>
<feature type="region of interest" description="Disordered" evidence="5">
    <location>
        <begin position="723"/>
        <end position="745"/>
    </location>
</feature>
<dbReference type="Pfam" id="PF17820">
    <property type="entry name" value="PDZ_6"/>
    <property type="match status" value="1"/>
</dbReference>
<feature type="compositionally biased region" description="Polar residues" evidence="5">
    <location>
        <begin position="1487"/>
        <end position="1498"/>
    </location>
</feature>
<evidence type="ECO:0000256" key="2">
    <source>
        <dbReference type="ARBA" id="ARBA00006274"/>
    </source>
</evidence>
<feature type="region of interest" description="Disordered" evidence="5">
    <location>
        <begin position="1279"/>
        <end position="1309"/>
    </location>
</feature>
<dbReference type="FunFam" id="2.30.42.10:FF:000023">
    <property type="entry name" value="Glutamate receptor interacting protein 1"/>
    <property type="match status" value="1"/>
</dbReference>
<dbReference type="NCBIfam" id="NF005451">
    <property type="entry name" value="PRK07044.1"/>
    <property type="match status" value="1"/>
</dbReference>
<comment type="subcellular location">
    <subcellularLocation>
        <location evidence="1">Cytoplasm</location>
    </subcellularLocation>
</comment>
<dbReference type="EMBL" id="CAJNOO010001589">
    <property type="protein sequence ID" value="CAF1174556.1"/>
    <property type="molecule type" value="Genomic_DNA"/>
</dbReference>
<dbReference type="Pfam" id="PF00595">
    <property type="entry name" value="PDZ"/>
    <property type="match status" value="6"/>
</dbReference>
<dbReference type="Proteomes" id="UP000663882">
    <property type="component" value="Unassembled WGS sequence"/>
</dbReference>
<dbReference type="PANTHER" id="PTHR46227">
    <property type="entry name" value="GLUTAMATE RECEPTOR-INTERACTING PROTEIN GRIP"/>
    <property type="match status" value="1"/>
</dbReference>
<accession>A0A814UBU4</accession>
<keyword evidence="3" id="KW-0963">Cytoplasm</keyword>
<dbReference type="PANTHER" id="PTHR46227:SF2">
    <property type="entry name" value="FI03335P"/>
    <property type="match status" value="1"/>
</dbReference>
<evidence type="ECO:0000256" key="5">
    <source>
        <dbReference type="SAM" id="MobiDB-lite"/>
    </source>
</evidence>
<dbReference type="Gene3D" id="2.30.42.10">
    <property type="match status" value="7"/>
</dbReference>
<dbReference type="CDD" id="cd06681">
    <property type="entry name" value="PDZ2_GRIP1-2-like"/>
    <property type="match status" value="1"/>
</dbReference>
<sequence length="1498" mass="166660">MVLNLNMLCGSARKSSSTKKLKKKVDWKLKHKTDHIQKTIRSRTTVELIKKEGCPLGLTISGGIDKDSKPRVAQLKSGSLAQKSDVLEIGDVILGINGIKTAGLKHEQVIDLIKQVGDQLTLDIEYDLPKWPIHAINTVHTKTIQIQLEKEGQSYGFILRGGGSDDKVKARPLIITKIRPQGPADKEGTIKIGDRVLAINGINVGGATLQDAYNLMRQCRGTTLFLIEYDVAIVDSVKHATGPLLIEIEKSPGSTIGISLTQKWIRNNRSIIVIDSVKPASIADRCGALHCGDQINAIDQKSFDGISLFDANTILRSCTGDFCRIEVTPSNIILEQSNDIRVQPSTNRSLLNENSRQTFYRTQPNNILSMNNTNWIMRNNHQNIGKKPINKTRHNSISSLNSCYQTIMGNQMCHTEIMECVLQLDSSSSNGTITDGSDTVGNFGFTLQGASFASDILMQPPVIGYLEPGGVAERSGVLQPGDRILGINGQQLEGMTLEDARSIIKDSNNRIHLEIEFDVADSVMLSSGTCQVKILRKNLDLGLSVTYSRSARADEVPIINDVKRGSIAYRCGMIQSGDRLLSIDTHSLRGKSLTEIVALLKNCDDIVRLKIKKDDIYAEDNLSENVVVYKVQLLRQGGPLGLTISGSEDIFEPIVVSDLCEGGLADKTNAIHIGDRILAINDISLRGKGLNEAIKLLQASSDEITLKISRIINPQQKLARTFHHHHHQEEYTPSVDSAMESWDSSNAEHRFSDNCEIAKEILVNDHQQHSNYQDTSTHHLSRSDFVLKSHQTHSIPITIQSNRSMVIATPSSGYRTPPTNGRPLETIRQSDIGNNINGTEHKFSSILNEKSLRNNSNHYDTKYDNCTTTTNRPRYDTITLILKRDKRILDFGFSISDRLYGTGVYVNKIRPNGPAELEGTLMPCMRIYKVNNTDVTRMECNQVVPLLSSSPDELTLVVGRRPAPMFDETDELFDIDEDEHQSPVVNDSPIWNSSINTVIHENNNNTNDDNTTSSTMTTNNTFSLLSQSKTSTARINQEQEHFLINPFGMMYHEVTGSGLVKVDIAGNIIDPGSTTYGINRAGYTLHSAIHKARPDIKCIVHLHTPAVAAVSAMKCGLLPLSQDALFCGKISYHDYRGILIEDDVKKLLVEDLGPINKVMILRNHGFVACGETIEEAWKYAFNVINACEVQVRAAPIGIDQLYLPSNEQQKRIADVLQGNINEATEDKKWKIGELEFECLMRILDNAGFRTGYVYRQPLIRTIDKSATFKDIEVPPAASSATSFVDVGQTQPEAYSPSRQAQRTTEWRNSPNAYLKQEIEETGTPNPKKVTKWVPDTGLKHSTPIKIDTKHQFAPSNVDPKELKIHQKQIKEDRFNEKVSAGYQSKILENVGWEDVSQMKDPHQTSSEPIVVVGAASKGIIKRDQQNNAGVYKSYYGQNPFAHMDNDEIEKYKREVEQNQMREQALKKNALLDDIRKGGDSQYDEQVDSQNTSTIGRGK</sequence>
<dbReference type="SUPFAM" id="SSF53639">
    <property type="entry name" value="AraD/HMP-PK domain-like"/>
    <property type="match status" value="1"/>
</dbReference>
<comment type="caution">
    <text evidence="7">The sequence shown here is derived from an EMBL/GenBank/DDBJ whole genome shotgun (WGS) entry which is preliminary data.</text>
</comment>
<feature type="domain" description="PDZ" evidence="6">
    <location>
        <begin position="432"/>
        <end position="519"/>
    </location>
</feature>
<gene>
    <name evidence="7" type="ORF">RFH988_LOCUS23165</name>
</gene>
<feature type="domain" description="PDZ" evidence="6">
    <location>
        <begin position="245"/>
        <end position="317"/>
    </location>
</feature>
<feature type="domain" description="PDZ" evidence="6">
    <location>
        <begin position="879"/>
        <end position="962"/>
    </location>
</feature>
<dbReference type="GO" id="GO:0098887">
    <property type="term" value="P:neurotransmitter receptor transport, endosome to postsynaptic membrane"/>
    <property type="evidence" value="ECO:0007669"/>
    <property type="project" value="TreeGrafter"/>
</dbReference>
<evidence type="ECO:0000256" key="4">
    <source>
        <dbReference type="ARBA" id="ARBA00022737"/>
    </source>
</evidence>
<dbReference type="Gene3D" id="3.40.225.10">
    <property type="entry name" value="Class II aldolase/adducin N-terminal domain"/>
    <property type="match status" value="1"/>
</dbReference>
<dbReference type="InterPro" id="IPR043545">
    <property type="entry name" value="GRIP1/2"/>
</dbReference>
<evidence type="ECO:0000313" key="8">
    <source>
        <dbReference type="Proteomes" id="UP000663882"/>
    </source>
</evidence>
<dbReference type="SMART" id="SM00228">
    <property type="entry name" value="PDZ"/>
    <property type="match status" value="7"/>
</dbReference>
<dbReference type="InterPro" id="IPR041489">
    <property type="entry name" value="PDZ_6"/>
</dbReference>
<reference evidence="7" key="1">
    <citation type="submission" date="2021-02" db="EMBL/GenBank/DDBJ databases">
        <authorList>
            <person name="Nowell W R."/>
        </authorList>
    </citation>
    <scope>NUCLEOTIDE SEQUENCE</scope>
</reference>
<feature type="domain" description="PDZ" evidence="6">
    <location>
        <begin position="531"/>
        <end position="615"/>
    </location>
</feature>
<dbReference type="SMART" id="SM01007">
    <property type="entry name" value="Aldolase_II"/>
    <property type="match status" value="1"/>
</dbReference>
<name>A0A814UBU4_9BILA</name>
<feature type="compositionally biased region" description="Basic and acidic residues" evidence="5">
    <location>
        <begin position="1467"/>
        <end position="1478"/>
    </location>
</feature>
<evidence type="ECO:0000259" key="6">
    <source>
        <dbReference type="PROSITE" id="PS50106"/>
    </source>
</evidence>
<evidence type="ECO:0000313" key="7">
    <source>
        <dbReference type="EMBL" id="CAF1174556.1"/>
    </source>
</evidence>
<dbReference type="GO" id="GO:0005737">
    <property type="term" value="C:cytoplasm"/>
    <property type="evidence" value="ECO:0007669"/>
    <property type="project" value="UniProtKB-SubCell"/>
</dbReference>
<protein>
    <recommendedName>
        <fullName evidence="6">PDZ domain-containing protein</fullName>
    </recommendedName>
</protein>
<dbReference type="Pfam" id="PF00596">
    <property type="entry name" value="Aldolase_II"/>
    <property type="match status" value="1"/>
</dbReference>
<evidence type="ECO:0000256" key="3">
    <source>
        <dbReference type="ARBA" id="ARBA00022490"/>
    </source>
</evidence>